<dbReference type="PROSITE" id="PS50902">
    <property type="entry name" value="FLAVODOXIN_LIKE"/>
    <property type="match status" value="1"/>
</dbReference>
<dbReference type="InterPro" id="IPR029039">
    <property type="entry name" value="Flavoprotein-like_sf"/>
</dbReference>
<feature type="domain" description="Flavodoxin-like" evidence="1">
    <location>
        <begin position="29"/>
        <end position="194"/>
    </location>
</feature>
<evidence type="ECO:0000313" key="3">
    <source>
        <dbReference type="Proteomes" id="UP001250656"/>
    </source>
</evidence>
<evidence type="ECO:0000259" key="1">
    <source>
        <dbReference type="PROSITE" id="PS50902"/>
    </source>
</evidence>
<comment type="caution">
    <text evidence="2">The sequence shown here is derived from an EMBL/GenBank/DDBJ whole genome shotgun (WGS) entry which is preliminary data.</text>
</comment>
<accession>A0ABU3L2P6</accession>
<dbReference type="Proteomes" id="UP001250656">
    <property type="component" value="Unassembled WGS sequence"/>
</dbReference>
<dbReference type="InterPro" id="IPR008254">
    <property type="entry name" value="Flavodoxin/NO_synth"/>
</dbReference>
<dbReference type="RefSeq" id="WP_314013141.1">
    <property type="nucleotide sequence ID" value="NZ_JAVTTP010000001.1"/>
</dbReference>
<gene>
    <name evidence="2" type="ORF">RQM65_04950</name>
</gene>
<dbReference type="SUPFAM" id="SSF52218">
    <property type="entry name" value="Flavoproteins"/>
    <property type="match status" value="1"/>
</dbReference>
<proteinExistence type="predicted"/>
<dbReference type="EMBL" id="JAVTTP010000001">
    <property type="protein sequence ID" value="MDT7828010.1"/>
    <property type="molecule type" value="Genomic_DNA"/>
</dbReference>
<dbReference type="PANTHER" id="PTHR39201:SF1">
    <property type="entry name" value="FLAVODOXIN-LIKE DOMAIN-CONTAINING PROTEIN"/>
    <property type="match status" value="1"/>
</dbReference>
<dbReference type="Pfam" id="PF12682">
    <property type="entry name" value="Flavodoxin_4"/>
    <property type="match status" value="1"/>
</dbReference>
<dbReference type="Gene3D" id="3.40.50.360">
    <property type="match status" value="1"/>
</dbReference>
<evidence type="ECO:0000313" key="2">
    <source>
        <dbReference type="EMBL" id="MDT7828010.1"/>
    </source>
</evidence>
<name>A0ABU3L2P6_9FLAO</name>
<protein>
    <submittedName>
        <fullName evidence="2">Flavodoxin</fullName>
    </submittedName>
</protein>
<dbReference type="PANTHER" id="PTHR39201">
    <property type="entry name" value="EXPORTED PROTEIN-RELATED"/>
    <property type="match status" value="1"/>
</dbReference>
<organism evidence="2 3">
    <name type="scientific">Pricia mediterranea</name>
    <dbReference type="NCBI Taxonomy" id="3076079"/>
    <lineage>
        <taxon>Bacteria</taxon>
        <taxon>Pseudomonadati</taxon>
        <taxon>Bacteroidota</taxon>
        <taxon>Flavobacteriia</taxon>
        <taxon>Flavobacteriales</taxon>
        <taxon>Flavobacteriaceae</taxon>
        <taxon>Pricia</taxon>
    </lineage>
</organism>
<keyword evidence="3" id="KW-1185">Reference proteome</keyword>
<reference evidence="2 3" key="1">
    <citation type="submission" date="2023-09" db="EMBL/GenBank/DDBJ databases">
        <title>Novel taxa isolated from Blanes Bay.</title>
        <authorList>
            <person name="Rey-Velasco X."/>
            <person name="Lucena T."/>
        </authorList>
    </citation>
    <scope>NUCLEOTIDE SEQUENCE [LARGE SCALE GENOMIC DNA]</scope>
    <source>
        <strain evidence="2 3">S334</strain>
    </source>
</reference>
<sequence>MIVTRLIFIIFLVSGICGAQGSMDESDNILIVYLSRTNNTKVVAEMIHEKVGGDLVALELKNPYPADYQSIVKQVAEENRTGFLPPLKTKVDVDKYDTIFLGFPTWGMQLPPPVKSFLTRYDFEDKTVIPFNTNAGYGIGSSFRTVESLCSDCNILEGFSVTGGIERDGIYLAIKGKRKVEVRELLMEWLENLKPLTIKN</sequence>